<dbReference type="RefSeq" id="WP_131906653.1">
    <property type="nucleotide sequence ID" value="NZ_BAAAFU010000006.1"/>
</dbReference>
<sequence length="432" mass="48717">MQRQTYSGYFFGILISTILFCSHASAETVLLPSEQEINVEENGSAESQKHILWLTSERGISGELQKTVLEISKQNDLHILMPDWHDSYFLSPSRSALEKIPEEDYRDLIKYYADKFDTLFIVASDRAASHTLKALHQLQTEKAINTPHTNTSENTGTIAGLILIAPYLQKQTPDIGKRVEYLDIAKHSNLPLYVFQAERSPRYVPLPQLIKALEQGGSQVYTHVLKGITGGFHARNKEDLTPIDLKAKDAFPKQINNALSMLAFAESAPLKPIKEYTVVKTKKRLNMLKKVTLTTPSLVLTDLSGKPHNLTDYHDKIIVVSFWASWCRPCIEEMPSLVKLKEKYKQDLEILAVNVREDTEVIKAFTQTMGINFPILKDSDSAVTEAWKVYVYPSNFIVDKTGKLSFAATGAMDWQEPEIESVINGLIKVSDK</sequence>
<dbReference type="CDD" id="cd02966">
    <property type="entry name" value="TlpA_like_family"/>
    <property type="match status" value="1"/>
</dbReference>
<dbReference type="SUPFAM" id="SSF52833">
    <property type="entry name" value="Thioredoxin-like"/>
    <property type="match status" value="1"/>
</dbReference>
<dbReference type="InterPro" id="IPR000866">
    <property type="entry name" value="AhpC/TSA"/>
</dbReference>
<organism evidence="2 3">
    <name type="scientific">Cocleimonas flava</name>
    <dbReference type="NCBI Taxonomy" id="634765"/>
    <lineage>
        <taxon>Bacteria</taxon>
        <taxon>Pseudomonadati</taxon>
        <taxon>Pseudomonadota</taxon>
        <taxon>Gammaproteobacteria</taxon>
        <taxon>Thiotrichales</taxon>
        <taxon>Thiotrichaceae</taxon>
        <taxon>Cocleimonas</taxon>
    </lineage>
</organism>
<accession>A0A4R1EYF2</accession>
<dbReference type="Pfam" id="PF00578">
    <property type="entry name" value="AhpC-TSA"/>
    <property type="match status" value="1"/>
</dbReference>
<dbReference type="GO" id="GO:0016209">
    <property type="term" value="F:antioxidant activity"/>
    <property type="evidence" value="ECO:0007669"/>
    <property type="project" value="InterPro"/>
</dbReference>
<gene>
    <name evidence="2" type="ORF">EV695_2892</name>
</gene>
<comment type="caution">
    <text evidence="2">The sequence shown here is derived from an EMBL/GenBank/DDBJ whole genome shotgun (WGS) entry which is preliminary data.</text>
</comment>
<dbReference type="GO" id="GO:0016491">
    <property type="term" value="F:oxidoreductase activity"/>
    <property type="evidence" value="ECO:0007669"/>
    <property type="project" value="InterPro"/>
</dbReference>
<keyword evidence="2" id="KW-0413">Isomerase</keyword>
<protein>
    <submittedName>
        <fullName evidence="2">Thiol-disulfide isomerase/thioredoxin</fullName>
    </submittedName>
</protein>
<evidence type="ECO:0000313" key="3">
    <source>
        <dbReference type="Proteomes" id="UP000294887"/>
    </source>
</evidence>
<dbReference type="PANTHER" id="PTHR42852">
    <property type="entry name" value="THIOL:DISULFIDE INTERCHANGE PROTEIN DSBE"/>
    <property type="match status" value="1"/>
</dbReference>
<dbReference type="InterPro" id="IPR013766">
    <property type="entry name" value="Thioredoxin_domain"/>
</dbReference>
<dbReference type="GO" id="GO:0016853">
    <property type="term" value="F:isomerase activity"/>
    <property type="evidence" value="ECO:0007669"/>
    <property type="project" value="UniProtKB-KW"/>
</dbReference>
<proteinExistence type="predicted"/>
<dbReference type="PROSITE" id="PS51352">
    <property type="entry name" value="THIOREDOXIN_2"/>
    <property type="match status" value="1"/>
</dbReference>
<keyword evidence="3" id="KW-1185">Reference proteome</keyword>
<dbReference type="AlphaFoldDB" id="A0A4R1EYF2"/>
<dbReference type="Gene3D" id="3.40.30.10">
    <property type="entry name" value="Glutaredoxin"/>
    <property type="match status" value="1"/>
</dbReference>
<evidence type="ECO:0000259" key="1">
    <source>
        <dbReference type="PROSITE" id="PS51352"/>
    </source>
</evidence>
<evidence type="ECO:0000313" key="2">
    <source>
        <dbReference type="EMBL" id="TCJ84929.1"/>
    </source>
</evidence>
<dbReference type="InterPro" id="IPR036249">
    <property type="entry name" value="Thioredoxin-like_sf"/>
</dbReference>
<dbReference type="Proteomes" id="UP000294887">
    <property type="component" value="Unassembled WGS sequence"/>
</dbReference>
<dbReference type="OrthoDB" id="9799347at2"/>
<feature type="domain" description="Thioredoxin" evidence="1">
    <location>
        <begin position="289"/>
        <end position="428"/>
    </location>
</feature>
<dbReference type="PANTHER" id="PTHR42852:SF17">
    <property type="entry name" value="THIOREDOXIN-LIKE PROTEIN HI_1115"/>
    <property type="match status" value="1"/>
</dbReference>
<dbReference type="EMBL" id="SMFQ01000004">
    <property type="protein sequence ID" value="TCJ84929.1"/>
    <property type="molecule type" value="Genomic_DNA"/>
</dbReference>
<name>A0A4R1EYF2_9GAMM</name>
<reference evidence="2 3" key="1">
    <citation type="submission" date="2019-03" db="EMBL/GenBank/DDBJ databases">
        <title>Genomic Encyclopedia of Type Strains, Phase IV (KMG-IV): sequencing the most valuable type-strain genomes for metagenomic binning, comparative biology and taxonomic classification.</title>
        <authorList>
            <person name="Goeker M."/>
        </authorList>
    </citation>
    <scope>NUCLEOTIDE SEQUENCE [LARGE SCALE GENOMIC DNA]</scope>
    <source>
        <strain evidence="2 3">DSM 24830</strain>
    </source>
</reference>
<dbReference type="InterPro" id="IPR050553">
    <property type="entry name" value="Thioredoxin_ResA/DsbE_sf"/>
</dbReference>